<dbReference type="EMBL" id="MQUR01000005">
    <property type="protein sequence ID" value="OLZ72569.1"/>
    <property type="molecule type" value="Genomic_DNA"/>
</dbReference>
<evidence type="ECO:0000256" key="1">
    <source>
        <dbReference type="SAM" id="SignalP"/>
    </source>
</evidence>
<organism evidence="2 3">
    <name type="scientific">Streptomyces amritsarensis</name>
    <dbReference type="NCBI Taxonomy" id="681158"/>
    <lineage>
        <taxon>Bacteria</taxon>
        <taxon>Bacillati</taxon>
        <taxon>Actinomycetota</taxon>
        <taxon>Actinomycetes</taxon>
        <taxon>Kitasatosporales</taxon>
        <taxon>Streptomycetaceae</taxon>
        <taxon>Streptomyces</taxon>
    </lineage>
</organism>
<feature type="signal peptide" evidence="1">
    <location>
        <begin position="1"/>
        <end position="21"/>
    </location>
</feature>
<name>A0ABX3GD58_9ACTN</name>
<comment type="caution">
    <text evidence="2">The sequence shown here is derived from an EMBL/GenBank/DDBJ whole genome shotgun (WGS) entry which is preliminary data.</text>
</comment>
<keyword evidence="3" id="KW-1185">Reference proteome</keyword>
<feature type="chain" id="PRO_5046483182" description="F5/8 type C domain-containing protein" evidence="1">
    <location>
        <begin position="22"/>
        <end position="136"/>
    </location>
</feature>
<protein>
    <recommendedName>
        <fullName evidence="4">F5/8 type C domain-containing protein</fullName>
    </recommendedName>
</protein>
<evidence type="ECO:0000313" key="2">
    <source>
        <dbReference type="EMBL" id="OLZ72569.1"/>
    </source>
</evidence>
<reference evidence="2 3" key="1">
    <citation type="submission" date="2016-01" db="EMBL/GenBank/DDBJ databases">
        <title>Streptomyces amritsarensis strain MTCC 11845 genome sequencing and assembly.</title>
        <authorList>
            <person name="Sharma D."/>
            <person name="Nair G.R."/>
            <person name="Kaur G."/>
            <person name="Manhas R.K."/>
            <person name="Mayilraj S."/>
        </authorList>
    </citation>
    <scope>NUCLEOTIDE SEQUENCE [LARGE SCALE GENOMIC DNA]</scope>
    <source>
        <strain evidence="2 3">MTCC 11845</strain>
    </source>
</reference>
<dbReference type="Proteomes" id="UP000187151">
    <property type="component" value="Unassembled WGS sequence"/>
</dbReference>
<accession>A0ABX3GD58</accession>
<keyword evidence="1" id="KW-0732">Signal</keyword>
<gene>
    <name evidence="2" type="ORF">AVW11_04030</name>
</gene>
<evidence type="ECO:0008006" key="4">
    <source>
        <dbReference type="Google" id="ProtNLM"/>
    </source>
</evidence>
<sequence>MRRSLFNTLVARSTIAPALHAATVTGTTVDLLLHGDAARSAMVVVNAGVVTDGTHTIQVQDSPNGTDWTAVADEFLQGTEPAITSANDDRVHEIGYTGQQRYLRVVSTVTGTPSTGGLYAVDVLLGWPRRMPPTRS</sequence>
<dbReference type="RefSeq" id="WP_076043242.1">
    <property type="nucleotide sequence ID" value="NZ_MQUR01000005.1"/>
</dbReference>
<evidence type="ECO:0000313" key="3">
    <source>
        <dbReference type="Proteomes" id="UP000187151"/>
    </source>
</evidence>
<proteinExistence type="predicted"/>